<name>F9SSJ2_VIBOR</name>
<accession>F9SSJ2</accession>
<sequence>MTAFYDQTGRTWKWKKNLAQRQVDERERRQSLMDGYENSIKAVNWVEVQKCVERNIKPCIAIKRTGVSRTQYWKMRKEHEQAQRKIEK</sequence>
<dbReference type="EMBL" id="AFWH01000021">
    <property type="protein sequence ID" value="EGU50824.1"/>
    <property type="molecule type" value="Genomic_DNA"/>
</dbReference>
<dbReference type="OrthoDB" id="9937968at2"/>
<evidence type="ECO:0000313" key="1">
    <source>
        <dbReference type="EMBL" id="EGU50824.1"/>
    </source>
</evidence>
<evidence type="ECO:0000313" key="2">
    <source>
        <dbReference type="Proteomes" id="UP000002817"/>
    </source>
</evidence>
<dbReference type="AlphaFoldDB" id="F9SSJ2"/>
<dbReference type="RefSeq" id="WP_004417197.1">
    <property type="nucleotide sequence ID" value="NZ_ACZV01000004.1"/>
</dbReference>
<proteinExistence type="predicted"/>
<comment type="caution">
    <text evidence="1">The sequence shown here is derived from an EMBL/GenBank/DDBJ whole genome shotgun (WGS) entry which is preliminary data.</text>
</comment>
<reference evidence="1 2" key="1">
    <citation type="journal article" date="2012" name="Int. J. Syst. Evol. Microbiol.">
        <title>Vibrio caribbeanicus sp. nov., isolated from the marine sponge Scleritoderma cyanea.</title>
        <authorList>
            <person name="Hoffmann M."/>
            <person name="Monday S.R."/>
            <person name="Allard M.W."/>
            <person name="Strain E.A."/>
            <person name="Whittaker P."/>
            <person name="Naum M."/>
            <person name="McCarthy P.J."/>
            <person name="Lopez J.V."/>
            <person name="Fischer M."/>
            <person name="Brown E.W."/>
        </authorList>
    </citation>
    <scope>NUCLEOTIDE SEQUENCE [LARGE SCALE GENOMIC DNA]</scope>
    <source>
        <strain evidence="2">CIP 102891 / ATCC 33934</strain>
    </source>
</reference>
<organism evidence="1 2">
    <name type="scientific">Vibrio orientalis CIP 102891 = ATCC 33934</name>
    <dbReference type="NCBI Taxonomy" id="675816"/>
    <lineage>
        <taxon>Bacteria</taxon>
        <taxon>Pseudomonadati</taxon>
        <taxon>Pseudomonadota</taxon>
        <taxon>Gammaproteobacteria</taxon>
        <taxon>Vibrionales</taxon>
        <taxon>Vibrionaceae</taxon>
        <taxon>Vibrio</taxon>
        <taxon>Vibrio oreintalis group</taxon>
    </lineage>
</organism>
<dbReference type="Proteomes" id="UP000002817">
    <property type="component" value="Unassembled WGS sequence"/>
</dbReference>
<protein>
    <submittedName>
        <fullName evidence="1">Uncharacterized protein</fullName>
    </submittedName>
</protein>
<gene>
    <name evidence="1" type="ORF">VIOR3934_00465</name>
</gene>